<dbReference type="EMBL" id="JXYS01000075">
    <property type="protein sequence ID" value="KJF16743.1"/>
    <property type="molecule type" value="Genomic_DNA"/>
</dbReference>
<keyword evidence="2" id="KW-0489">Methyltransferase</keyword>
<reference evidence="2 3" key="1">
    <citation type="submission" date="2015-01" db="EMBL/GenBank/DDBJ databases">
        <title>Draft genome of the acidophilic iron oxidizer Acidithrix ferrooxidans strain Py-F3.</title>
        <authorList>
            <person name="Poehlein A."/>
            <person name="Eisen S."/>
            <person name="Schloemann M."/>
            <person name="Johnson B.D."/>
            <person name="Daniel R."/>
            <person name="Muehling M."/>
        </authorList>
    </citation>
    <scope>NUCLEOTIDE SEQUENCE [LARGE SCALE GENOMIC DNA]</scope>
    <source>
        <strain evidence="2 3">Py-F3</strain>
    </source>
</reference>
<dbReference type="AlphaFoldDB" id="A0A0D8HFN9"/>
<keyword evidence="2" id="KW-0808">Transferase</keyword>
<dbReference type="Proteomes" id="UP000032360">
    <property type="component" value="Unassembled WGS sequence"/>
</dbReference>
<evidence type="ECO:0000259" key="1">
    <source>
        <dbReference type="Pfam" id="PF08241"/>
    </source>
</evidence>
<sequence length="214" mass="23655">MNPLFGAIERNVGSLRSCRVVELGAIGGIVSAPYTNVISNLIVVEPSAEVITKLTQEADPDSPRYEVHNGGLDELAFINIDSADTVISALGLLSTSDPDRLLRSVKRILRPSGSFIFSVAHPLLITNSLIEPPSDYRYFESHIVDTQVLGFGLELPQKISLRPISKLFSLVQRAGLYVDTFEEISIRNQIKPKTQQQGKDKDLPDFIIVKVKKR</sequence>
<dbReference type="STRING" id="1280514.AXFE_24080"/>
<dbReference type="SUPFAM" id="SSF53335">
    <property type="entry name" value="S-adenosyl-L-methionine-dependent methyltransferases"/>
    <property type="match status" value="1"/>
</dbReference>
<dbReference type="InterPro" id="IPR029063">
    <property type="entry name" value="SAM-dependent_MTases_sf"/>
</dbReference>
<feature type="domain" description="Methyltransferase type 11" evidence="1">
    <location>
        <begin position="22"/>
        <end position="117"/>
    </location>
</feature>
<evidence type="ECO:0000313" key="3">
    <source>
        <dbReference type="Proteomes" id="UP000032360"/>
    </source>
</evidence>
<organism evidence="2 3">
    <name type="scientific">Acidithrix ferrooxidans</name>
    <dbReference type="NCBI Taxonomy" id="1280514"/>
    <lineage>
        <taxon>Bacteria</taxon>
        <taxon>Bacillati</taxon>
        <taxon>Actinomycetota</taxon>
        <taxon>Acidimicrobiia</taxon>
        <taxon>Acidimicrobiales</taxon>
        <taxon>Acidimicrobiaceae</taxon>
        <taxon>Acidithrix</taxon>
    </lineage>
</organism>
<name>A0A0D8HFN9_9ACTN</name>
<dbReference type="RefSeq" id="WP_052606057.1">
    <property type="nucleotide sequence ID" value="NZ_JXYS01000075.1"/>
</dbReference>
<dbReference type="OrthoDB" id="5566900at2"/>
<evidence type="ECO:0000313" key="2">
    <source>
        <dbReference type="EMBL" id="KJF16743.1"/>
    </source>
</evidence>
<protein>
    <submittedName>
        <fullName evidence="2">Methyltransferase domain protein</fullName>
    </submittedName>
</protein>
<dbReference type="Pfam" id="PF08241">
    <property type="entry name" value="Methyltransf_11"/>
    <property type="match status" value="1"/>
</dbReference>
<accession>A0A0D8HFN9</accession>
<dbReference type="GO" id="GO:0032259">
    <property type="term" value="P:methylation"/>
    <property type="evidence" value="ECO:0007669"/>
    <property type="project" value="UniProtKB-KW"/>
</dbReference>
<comment type="caution">
    <text evidence="2">The sequence shown here is derived from an EMBL/GenBank/DDBJ whole genome shotgun (WGS) entry which is preliminary data.</text>
</comment>
<dbReference type="GO" id="GO:0008757">
    <property type="term" value="F:S-adenosylmethionine-dependent methyltransferase activity"/>
    <property type="evidence" value="ECO:0007669"/>
    <property type="project" value="InterPro"/>
</dbReference>
<dbReference type="Gene3D" id="3.40.50.150">
    <property type="entry name" value="Vaccinia Virus protein VP39"/>
    <property type="match status" value="1"/>
</dbReference>
<proteinExistence type="predicted"/>
<dbReference type="InterPro" id="IPR013216">
    <property type="entry name" value="Methyltransf_11"/>
</dbReference>
<keyword evidence="3" id="KW-1185">Reference proteome</keyword>
<gene>
    <name evidence="2" type="ORF">AXFE_24080</name>
</gene>